<evidence type="ECO:0000259" key="1">
    <source>
        <dbReference type="SMART" id="SM00871"/>
    </source>
</evidence>
<dbReference type="EMBL" id="JTDW01000005">
    <property type="protein sequence ID" value="KJD35967.1"/>
    <property type="molecule type" value="Genomic_DNA"/>
</dbReference>
<dbReference type="Proteomes" id="UP000032578">
    <property type="component" value="Unassembled WGS sequence"/>
</dbReference>
<dbReference type="AlphaFoldDB" id="A0A0D7WDZ8"/>
<protein>
    <recommendedName>
        <fullName evidence="1">AraC effector-binding domain-containing protein</fullName>
    </recommendedName>
</protein>
<evidence type="ECO:0000313" key="2">
    <source>
        <dbReference type="EMBL" id="KJD35967.1"/>
    </source>
</evidence>
<feature type="domain" description="AraC effector-binding" evidence="1">
    <location>
        <begin position="1"/>
        <end position="157"/>
    </location>
</feature>
<reference evidence="2 3" key="1">
    <citation type="submission" date="2014-11" db="EMBL/GenBank/DDBJ databases">
        <title>Tamlana sedimentorum sp. nov., isolated from shallow sand sediments of the Sea of Japan.</title>
        <authorList>
            <person name="Romanenko L.A."/>
        </authorList>
    </citation>
    <scope>NUCLEOTIDE SEQUENCE [LARGE SCALE GENOMIC DNA]</scope>
    <source>
        <strain evidence="2 3">JCM 19808</strain>
    </source>
</reference>
<keyword evidence="3" id="KW-1185">Reference proteome</keyword>
<accession>A0A0D7WDZ8</accession>
<dbReference type="Gene3D" id="3.20.80.10">
    <property type="entry name" value="Regulatory factor, effector binding domain"/>
    <property type="match status" value="1"/>
</dbReference>
<dbReference type="PATRIC" id="fig|1435349.4.peg.2618"/>
<name>A0A0D7WDZ8_9FLAO</name>
<organism evidence="2 3">
    <name type="scientific">Neotamlana sedimentorum</name>
    <dbReference type="NCBI Taxonomy" id="1435349"/>
    <lineage>
        <taxon>Bacteria</taxon>
        <taxon>Pseudomonadati</taxon>
        <taxon>Bacteroidota</taxon>
        <taxon>Flavobacteriia</taxon>
        <taxon>Flavobacteriales</taxon>
        <taxon>Flavobacteriaceae</taxon>
        <taxon>Neotamlana</taxon>
    </lineage>
</organism>
<dbReference type="Pfam" id="PF06445">
    <property type="entry name" value="GyrI-like"/>
    <property type="match status" value="1"/>
</dbReference>
<sequence length="161" mass="18588">MNPEIVTIPETLLVGMHTNMSLTENKTFNLFSAFMPQLSRINNIISPDVYEVIIYGEEYFQNFNPNTTFTKWASVAVENLENTPKNMDTLKLKTGNYAKFIYKGLPQDIGNFMGLIFENWLPHSEYILDDRPHFNVLGDSYKPNHPESEEVIFIPIKPKIP</sequence>
<dbReference type="SUPFAM" id="SSF55136">
    <property type="entry name" value="Probable bacterial effector-binding domain"/>
    <property type="match status" value="1"/>
</dbReference>
<proteinExistence type="predicted"/>
<dbReference type="InterPro" id="IPR010499">
    <property type="entry name" value="AraC_E-bd"/>
</dbReference>
<dbReference type="InterPro" id="IPR029442">
    <property type="entry name" value="GyrI-like"/>
</dbReference>
<comment type="caution">
    <text evidence="2">The sequence shown here is derived from an EMBL/GenBank/DDBJ whole genome shotgun (WGS) entry which is preliminary data.</text>
</comment>
<dbReference type="SMART" id="SM00871">
    <property type="entry name" value="AraC_E_bind"/>
    <property type="match status" value="1"/>
</dbReference>
<dbReference type="STRING" id="1435349.PW52_08160"/>
<gene>
    <name evidence="2" type="ORF">PW52_08160</name>
</gene>
<dbReference type="InterPro" id="IPR011256">
    <property type="entry name" value="Reg_factor_effector_dom_sf"/>
</dbReference>
<evidence type="ECO:0000313" key="3">
    <source>
        <dbReference type="Proteomes" id="UP000032578"/>
    </source>
</evidence>